<reference evidence="4" key="1">
    <citation type="submission" date="2020-06" db="EMBL/GenBank/DDBJ databases">
        <authorList>
            <person name="Li T."/>
            <person name="Hu X."/>
            <person name="Zhang T."/>
            <person name="Song X."/>
            <person name="Zhang H."/>
            <person name="Dai N."/>
            <person name="Sheng W."/>
            <person name="Hou X."/>
            <person name="Wei L."/>
        </authorList>
    </citation>
    <scope>NUCLEOTIDE SEQUENCE</scope>
    <source>
        <strain evidence="4">G02</strain>
        <tissue evidence="4">Leaf</tissue>
    </source>
</reference>
<protein>
    <recommendedName>
        <fullName evidence="3">Reverse transcriptase domain-containing protein</fullName>
    </recommendedName>
</protein>
<dbReference type="PANTHER" id="PTHR24559:SF439">
    <property type="entry name" value="RETROTRANSPOSON, UNCLASSIFIED-LIKE PROTEIN"/>
    <property type="match status" value="1"/>
</dbReference>
<feature type="transmembrane region" description="Helical" evidence="2">
    <location>
        <begin position="37"/>
        <end position="57"/>
    </location>
</feature>
<feature type="domain" description="Reverse transcriptase" evidence="3">
    <location>
        <begin position="286"/>
        <end position="439"/>
    </location>
</feature>
<name>A0AAW2L5Q6_SESRA</name>
<keyword evidence="2" id="KW-0472">Membrane</keyword>
<keyword evidence="2" id="KW-0812">Transmembrane</keyword>
<evidence type="ECO:0000256" key="2">
    <source>
        <dbReference type="SAM" id="Phobius"/>
    </source>
</evidence>
<dbReference type="SUPFAM" id="SSF56672">
    <property type="entry name" value="DNA/RNA polymerases"/>
    <property type="match status" value="1"/>
</dbReference>
<dbReference type="InterPro" id="IPR043128">
    <property type="entry name" value="Rev_trsase/Diguanyl_cyclase"/>
</dbReference>
<dbReference type="PANTHER" id="PTHR24559">
    <property type="entry name" value="TRANSPOSON TY3-I GAG-POL POLYPROTEIN"/>
    <property type="match status" value="1"/>
</dbReference>
<dbReference type="Gene3D" id="3.10.10.10">
    <property type="entry name" value="HIV Type 1 Reverse Transcriptase, subunit A, domain 1"/>
    <property type="match status" value="1"/>
</dbReference>
<evidence type="ECO:0000313" key="4">
    <source>
        <dbReference type="EMBL" id="KAL0313446.1"/>
    </source>
</evidence>
<reference evidence="4" key="2">
    <citation type="journal article" date="2024" name="Plant">
        <title>Genomic evolution and insights into agronomic trait innovations of Sesamum species.</title>
        <authorList>
            <person name="Miao H."/>
            <person name="Wang L."/>
            <person name="Qu L."/>
            <person name="Liu H."/>
            <person name="Sun Y."/>
            <person name="Le M."/>
            <person name="Wang Q."/>
            <person name="Wei S."/>
            <person name="Zheng Y."/>
            <person name="Lin W."/>
            <person name="Duan Y."/>
            <person name="Cao H."/>
            <person name="Xiong S."/>
            <person name="Wang X."/>
            <person name="Wei L."/>
            <person name="Li C."/>
            <person name="Ma Q."/>
            <person name="Ju M."/>
            <person name="Zhao R."/>
            <person name="Li G."/>
            <person name="Mu C."/>
            <person name="Tian Q."/>
            <person name="Mei H."/>
            <person name="Zhang T."/>
            <person name="Gao T."/>
            <person name="Zhang H."/>
        </authorList>
    </citation>
    <scope>NUCLEOTIDE SEQUENCE</scope>
    <source>
        <strain evidence="4">G02</strain>
    </source>
</reference>
<keyword evidence="2" id="KW-1133">Transmembrane helix</keyword>
<dbReference type="CDD" id="cd01647">
    <property type="entry name" value="RT_LTR"/>
    <property type="match status" value="1"/>
</dbReference>
<gene>
    <name evidence="4" type="ORF">Sradi_5743900</name>
</gene>
<evidence type="ECO:0000259" key="3">
    <source>
        <dbReference type="Pfam" id="PF00078"/>
    </source>
</evidence>
<accession>A0AAW2L5Q6</accession>
<sequence length="461" mass="52777">MTPLTEYVQKDLGSPNHASKDDKNKSHPSSPRSVSSYSFTTNVALVMIMLMQVISWGSKSRLMMKQRYPKMQRYTENNKSTKHLQVSYDGLIPVDQRKNSLREPSEATLREAKVILTYLKPYTPRIHSLKMPMGYQLPKFQQFDGKGNPKQHVAHFVETCNNAGTYGDHLVNSAEEDIAQTYHVTLIEDGEIEEEDAEDAPIELEEGVEATIDELKEANLGNTEDPQPIYTSVSLTQEEEEAYITLLHEFKDMFVWSYKEMSGLDPKVKYPMWISSIVPVRNKNGQIQVCVDFRDLNNACPKDDFPLLIAELTIDATTSHEALSFMDGSSGYNQVCMAQVDEELTVFCTPKGIYCYKVMPFGLKNVGATYQSAMQRIVDDMLHKNVECYVDDLVVKSKKREDRLYDLRKVFERLSRYQLKMKPFKYAFGITFGKFLGFIVRQRGIVIQQAKIDAILRMPEP</sequence>
<dbReference type="InterPro" id="IPR000477">
    <property type="entry name" value="RT_dom"/>
</dbReference>
<dbReference type="AlphaFoldDB" id="A0AAW2L5Q6"/>
<proteinExistence type="predicted"/>
<comment type="caution">
    <text evidence="4">The sequence shown here is derived from an EMBL/GenBank/DDBJ whole genome shotgun (WGS) entry which is preliminary data.</text>
</comment>
<organism evidence="4">
    <name type="scientific">Sesamum radiatum</name>
    <name type="common">Black benniseed</name>
    <dbReference type="NCBI Taxonomy" id="300843"/>
    <lineage>
        <taxon>Eukaryota</taxon>
        <taxon>Viridiplantae</taxon>
        <taxon>Streptophyta</taxon>
        <taxon>Embryophyta</taxon>
        <taxon>Tracheophyta</taxon>
        <taxon>Spermatophyta</taxon>
        <taxon>Magnoliopsida</taxon>
        <taxon>eudicotyledons</taxon>
        <taxon>Gunneridae</taxon>
        <taxon>Pentapetalae</taxon>
        <taxon>asterids</taxon>
        <taxon>lamiids</taxon>
        <taxon>Lamiales</taxon>
        <taxon>Pedaliaceae</taxon>
        <taxon>Sesamum</taxon>
    </lineage>
</organism>
<dbReference type="Pfam" id="PF00078">
    <property type="entry name" value="RVT_1"/>
    <property type="match status" value="1"/>
</dbReference>
<dbReference type="InterPro" id="IPR053134">
    <property type="entry name" value="RNA-dir_DNA_polymerase"/>
</dbReference>
<dbReference type="InterPro" id="IPR043502">
    <property type="entry name" value="DNA/RNA_pol_sf"/>
</dbReference>
<dbReference type="EMBL" id="JACGWJ010000026">
    <property type="protein sequence ID" value="KAL0313446.1"/>
    <property type="molecule type" value="Genomic_DNA"/>
</dbReference>
<dbReference type="Gene3D" id="3.30.70.270">
    <property type="match status" value="1"/>
</dbReference>
<feature type="region of interest" description="Disordered" evidence="1">
    <location>
        <begin position="1"/>
        <end position="35"/>
    </location>
</feature>
<evidence type="ECO:0000256" key="1">
    <source>
        <dbReference type="SAM" id="MobiDB-lite"/>
    </source>
</evidence>